<sequence>TKIPDDVINKVEIPHTDLIFEYEDSYKEKFNKLDVESQLKISILSGLLSLEGSGKYLKDVKSSSKSVKGTLIYRMSSVQESLNINHDDVKTYIATDAFNIQGATHVVTGIKWGATMMSSFECKNRNIRNKSKIEGILKANLEKVSTCIGASIGVDAGVKEERLEFSNHFSIKIHGDVIPDNKKLPQSFDEAKEILTELPLYVKKYNCGKGVPIEFTLYPLSELARKFKHTITIGSIITELNEQTILRVEQIFDDFLKSKKMLNDLRDEARSISDHILDVTLHIIEKRVQDTKIEETNFRNKLADSLILVRSGRCNINEIERRISDFQKSILSDESI</sequence>
<evidence type="ECO:0000313" key="2">
    <source>
        <dbReference type="Proteomes" id="UP000789525"/>
    </source>
</evidence>
<protein>
    <submittedName>
        <fullName evidence="1">2108_t:CDS:1</fullName>
    </submittedName>
</protein>
<proteinExistence type="predicted"/>
<reference evidence="1" key="1">
    <citation type="submission" date="2021-06" db="EMBL/GenBank/DDBJ databases">
        <authorList>
            <person name="Kallberg Y."/>
            <person name="Tangrot J."/>
            <person name="Rosling A."/>
        </authorList>
    </citation>
    <scope>NUCLEOTIDE SEQUENCE</scope>
    <source>
        <strain evidence="1">CL356</strain>
    </source>
</reference>
<accession>A0ACA9QC44</accession>
<keyword evidence="2" id="KW-1185">Reference proteome</keyword>
<name>A0ACA9QC44_9GLOM</name>
<gene>
    <name evidence="1" type="ORF">ACOLOM_LOCUS12396</name>
</gene>
<feature type="non-terminal residue" evidence="1">
    <location>
        <position position="336"/>
    </location>
</feature>
<dbReference type="EMBL" id="CAJVPT010050027">
    <property type="protein sequence ID" value="CAG8745182.1"/>
    <property type="molecule type" value="Genomic_DNA"/>
</dbReference>
<comment type="caution">
    <text evidence="1">The sequence shown here is derived from an EMBL/GenBank/DDBJ whole genome shotgun (WGS) entry which is preliminary data.</text>
</comment>
<dbReference type="Proteomes" id="UP000789525">
    <property type="component" value="Unassembled WGS sequence"/>
</dbReference>
<feature type="non-terminal residue" evidence="1">
    <location>
        <position position="1"/>
    </location>
</feature>
<evidence type="ECO:0000313" key="1">
    <source>
        <dbReference type="EMBL" id="CAG8745182.1"/>
    </source>
</evidence>
<organism evidence="1 2">
    <name type="scientific">Acaulospora colombiana</name>
    <dbReference type="NCBI Taxonomy" id="27376"/>
    <lineage>
        <taxon>Eukaryota</taxon>
        <taxon>Fungi</taxon>
        <taxon>Fungi incertae sedis</taxon>
        <taxon>Mucoromycota</taxon>
        <taxon>Glomeromycotina</taxon>
        <taxon>Glomeromycetes</taxon>
        <taxon>Diversisporales</taxon>
        <taxon>Acaulosporaceae</taxon>
        <taxon>Acaulospora</taxon>
    </lineage>
</organism>